<dbReference type="PROSITE" id="PS50934">
    <property type="entry name" value="SWIRM"/>
    <property type="match status" value="1"/>
</dbReference>
<dbReference type="InterPro" id="IPR017884">
    <property type="entry name" value="SANT_dom"/>
</dbReference>
<feature type="domain" description="HTH myb-type" evidence="21">
    <location>
        <begin position="115"/>
        <end position="162"/>
    </location>
</feature>
<keyword evidence="12" id="KW-0010">Activator</keyword>
<evidence type="ECO:0000313" key="22">
    <source>
        <dbReference type="EMBL" id="PWA20916.1"/>
    </source>
</evidence>
<evidence type="ECO:0000256" key="4">
    <source>
        <dbReference type="ARBA" id="ARBA00022723"/>
    </source>
</evidence>
<dbReference type="GO" id="GO:0046872">
    <property type="term" value="F:metal ion binding"/>
    <property type="evidence" value="ECO:0007669"/>
    <property type="project" value="UniProtKB-KW"/>
</dbReference>
<proteinExistence type="inferred from homology"/>
<dbReference type="InterPro" id="IPR037518">
    <property type="entry name" value="MPN"/>
</dbReference>
<dbReference type="AlphaFoldDB" id="A0A315VCG4"/>
<dbReference type="FunFam" id="1.10.10.60:FF:000151">
    <property type="entry name" value="histone H2A deubiquitinase MYSM1 isoform X2"/>
    <property type="match status" value="1"/>
</dbReference>
<dbReference type="Gene3D" id="1.10.10.60">
    <property type="entry name" value="Homeodomain-like"/>
    <property type="match status" value="1"/>
</dbReference>
<dbReference type="PROSITE" id="PS51294">
    <property type="entry name" value="HTH_MYB"/>
    <property type="match status" value="1"/>
</dbReference>
<feature type="domain" description="SANT" evidence="20">
    <location>
        <begin position="111"/>
        <end position="162"/>
    </location>
</feature>
<dbReference type="PROSITE" id="PS51293">
    <property type="entry name" value="SANT"/>
    <property type="match status" value="1"/>
</dbReference>
<comment type="subcellular location">
    <subcellularLocation>
        <location evidence="1">Nucleus</location>
    </subcellularLocation>
</comment>
<organism evidence="22 23">
    <name type="scientific">Gambusia affinis</name>
    <name type="common">Western mosquitofish</name>
    <name type="synonym">Heterandria affinis</name>
    <dbReference type="NCBI Taxonomy" id="33528"/>
    <lineage>
        <taxon>Eukaryota</taxon>
        <taxon>Metazoa</taxon>
        <taxon>Chordata</taxon>
        <taxon>Craniata</taxon>
        <taxon>Vertebrata</taxon>
        <taxon>Euteleostomi</taxon>
        <taxon>Actinopterygii</taxon>
        <taxon>Neopterygii</taxon>
        <taxon>Teleostei</taxon>
        <taxon>Neoteleostei</taxon>
        <taxon>Acanthomorphata</taxon>
        <taxon>Ovalentaria</taxon>
        <taxon>Atherinomorphae</taxon>
        <taxon>Cyprinodontiformes</taxon>
        <taxon>Poeciliidae</taxon>
        <taxon>Poeciliinae</taxon>
        <taxon>Gambusia</taxon>
    </lineage>
</organism>
<dbReference type="FunFam" id="1.10.10.10:FF:000193">
    <property type="entry name" value="histone H2A deubiquitinase MYSM1 isoform X1"/>
    <property type="match status" value="1"/>
</dbReference>
<dbReference type="InterPro" id="IPR009057">
    <property type="entry name" value="Homeodomain-like_sf"/>
</dbReference>
<dbReference type="PANTHER" id="PTHR10410">
    <property type="entry name" value="EUKARYOTIC TRANSLATION INITIATION FACTOR 3 -RELATED"/>
    <property type="match status" value="1"/>
</dbReference>
<keyword evidence="8" id="KW-0156">Chromatin regulator</keyword>
<dbReference type="Pfam" id="PF01398">
    <property type="entry name" value="JAB"/>
    <property type="match status" value="1"/>
</dbReference>
<keyword evidence="4" id="KW-0479">Metal-binding</keyword>
<feature type="compositionally biased region" description="Acidic residues" evidence="16">
    <location>
        <begin position="335"/>
        <end position="348"/>
    </location>
</feature>
<keyword evidence="13" id="KW-0804">Transcription</keyword>
<dbReference type="SUPFAM" id="SSF102712">
    <property type="entry name" value="JAB1/MPN domain"/>
    <property type="match status" value="1"/>
</dbReference>
<keyword evidence="7" id="KW-0862">Zinc</keyword>
<comment type="caution">
    <text evidence="22">The sequence shown here is derived from an EMBL/GenBank/DDBJ whole genome shotgun (WGS) entry which is preliminary data.</text>
</comment>
<dbReference type="CDD" id="cd08067">
    <property type="entry name" value="MPN_2A_DUB"/>
    <property type="match status" value="1"/>
</dbReference>
<dbReference type="GO" id="GO:0006508">
    <property type="term" value="P:proteolysis"/>
    <property type="evidence" value="ECO:0007669"/>
    <property type="project" value="UniProtKB-KW"/>
</dbReference>
<dbReference type="GO" id="GO:0005634">
    <property type="term" value="C:nucleus"/>
    <property type="evidence" value="ECO:0007669"/>
    <property type="project" value="UniProtKB-SubCell"/>
</dbReference>
<feature type="compositionally biased region" description="Low complexity" evidence="16">
    <location>
        <begin position="106"/>
        <end position="116"/>
    </location>
</feature>
<sequence length="883" mass="100294">MDDEVDVDIEGDDFDSNVGEMDAAGLVQEQFIQPADRTSSWILVGPREIALFVHQPWELDSSISPENREAIERMLLEEQYYLTGERIPDILPSDPNKKPKVKKSPTKSSTSASSRWSKQEKELFEEGLAQYGRRWTKIAKLVDTRSVLQVKSYARQYFKHKGKSEPGAAAPSTGPEQQLRPPRPTMTNAIRIERLSDDEDVDITDDLSEGEGEDIKTELSGPAGQPETDATAEKQKELTVSESIHETKQRPYLSSPSEQSPPSSFNLFCAEEDRKTTSDENVVKTEAETESKLMTNPSDDRSCQSHTLVHDCQLIEECHDSTDSVENPDIRGPDGDPEEQDEEDEEVEELKAPEQEVEMDTDTITEDEKQAIPEFFEGRPSKTPERYLKIRNYILDQWLKSKPRYLNKTSVRPGLKNCGDVNCIGRIHTYLELIGAINFNCEQAVYNRPKVVDRTKPKEGKDVLEAYQLAQRLQSMRTRKRRVRDIWGNWCDARDLEGQTYEVWTLSFMHFSRFESVSSFLLNLCVFQHLSAEELAQRREEMKKQSKPGKTSRYRGSFDPFQLIPCRSFERDVQEPFQVIVCAETLLIMDMHAHVSRGEVIGLLGGTFNQEEKVLKADKQSCVQICAAEPCNSVSTGLQCEMDPVSQTQACDVLSSLGFNVVGWYHSHPSFHPNPSLRDINTQDQFQSYFSRGGAPFIGMIVSPYDPANPSTHSQITCLLVKESQEPSSQNKLPYKFNFLSSQDSPDWEQTMRRAQWIVQKYAQAHGSVQMDRLFRRDSSLTCLEKMMASLARHLESLPDGEGDQFLSEIQSRFLSDFVSKQKSSHKEEEEHLNISSFVQSDDATFDQLISQEEFPKGGESAETNSSSVLHLGSVLSTEHDYL</sequence>
<feature type="compositionally biased region" description="Acidic residues" evidence="16">
    <location>
        <begin position="196"/>
        <end position="212"/>
    </location>
</feature>
<feature type="compositionally biased region" description="Basic and acidic residues" evidence="16">
    <location>
        <begin position="319"/>
        <end position="334"/>
    </location>
</feature>
<feature type="domain" description="SWIRM" evidence="19">
    <location>
        <begin position="350"/>
        <end position="448"/>
    </location>
</feature>
<feature type="region of interest" description="Disordered" evidence="16">
    <location>
        <begin position="159"/>
        <end position="304"/>
    </location>
</feature>
<evidence type="ECO:0000256" key="1">
    <source>
        <dbReference type="ARBA" id="ARBA00004123"/>
    </source>
</evidence>
<evidence type="ECO:0000256" key="3">
    <source>
        <dbReference type="ARBA" id="ARBA00022670"/>
    </source>
</evidence>
<evidence type="ECO:0000256" key="16">
    <source>
        <dbReference type="SAM" id="MobiDB-lite"/>
    </source>
</evidence>
<keyword evidence="5" id="KW-0833">Ubl conjugation pathway</keyword>
<evidence type="ECO:0000259" key="18">
    <source>
        <dbReference type="PROSITE" id="PS50249"/>
    </source>
</evidence>
<evidence type="ECO:0000256" key="7">
    <source>
        <dbReference type="ARBA" id="ARBA00022833"/>
    </source>
</evidence>
<evidence type="ECO:0000256" key="15">
    <source>
        <dbReference type="ARBA" id="ARBA00032256"/>
    </source>
</evidence>
<evidence type="ECO:0000256" key="5">
    <source>
        <dbReference type="ARBA" id="ARBA00022786"/>
    </source>
</evidence>
<dbReference type="CDD" id="cd00167">
    <property type="entry name" value="SANT"/>
    <property type="match status" value="1"/>
</dbReference>
<feature type="compositionally biased region" description="Basic and acidic residues" evidence="16">
    <location>
        <begin position="271"/>
        <end position="291"/>
    </location>
</feature>
<evidence type="ECO:0000259" key="19">
    <source>
        <dbReference type="PROSITE" id="PS50934"/>
    </source>
</evidence>
<evidence type="ECO:0000256" key="2">
    <source>
        <dbReference type="ARBA" id="ARBA00007194"/>
    </source>
</evidence>
<keyword evidence="14" id="KW-0539">Nucleus</keyword>
<dbReference type="SMART" id="SM00717">
    <property type="entry name" value="SANT"/>
    <property type="match status" value="1"/>
</dbReference>
<dbReference type="PROSITE" id="PS50249">
    <property type="entry name" value="MPN"/>
    <property type="match status" value="1"/>
</dbReference>
<dbReference type="GO" id="GO:0006325">
    <property type="term" value="P:chromatin organization"/>
    <property type="evidence" value="ECO:0007669"/>
    <property type="project" value="UniProtKB-KW"/>
</dbReference>
<evidence type="ECO:0000256" key="13">
    <source>
        <dbReference type="ARBA" id="ARBA00023163"/>
    </source>
</evidence>
<evidence type="ECO:0000259" key="17">
    <source>
        <dbReference type="PROSITE" id="PS50090"/>
    </source>
</evidence>
<reference evidence="22 23" key="1">
    <citation type="journal article" date="2018" name="G3 (Bethesda)">
        <title>A High-Quality Reference Genome for the Invasive Mosquitofish Gambusia affinis Using a Chicago Library.</title>
        <authorList>
            <person name="Hoffberg S.L."/>
            <person name="Troendle N.J."/>
            <person name="Glenn T.C."/>
            <person name="Mahmud O."/>
            <person name="Louha S."/>
            <person name="Chalopin D."/>
            <person name="Bennetzen J.L."/>
            <person name="Mauricio R."/>
        </authorList>
    </citation>
    <scope>NUCLEOTIDE SEQUENCE [LARGE SCALE GENOMIC DNA]</scope>
    <source>
        <strain evidence="22">NE01/NJP1002.9</strain>
        <tissue evidence="22">Muscle</tissue>
    </source>
</reference>
<evidence type="ECO:0000256" key="14">
    <source>
        <dbReference type="ARBA" id="ARBA00023242"/>
    </source>
</evidence>
<dbReference type="PROSITE" id="PS50090">
    <property type="entry name" value="MYB_LIKE"/>
    <property type="match status" value="1"/>
</dbReference>
<dbReference type="InterPro" id="IPR017930">
    <property type="entry name" value="Myb_dom"/>
</dbReference>
<dbReference type="Proteomes" id="UP000250572">
    <property type="component" value="Unassembled WGS sequence"/>
</dbReference>
<keyword evidence="11" id="KW-0238">DNA-binding</keyword>
<keyword evidence="23" id="KW-1185">Reference proteome</keyword>
<comment type="similarity">
    <text evidence="2">Belongs to the peptidase M67A family. MYSM1 subfamily.</text>
</comment>
<dbReference type="Gene3D" id="1.10.10.10">
    <property type="entry name" value="Winged helix-like DNA-binding domain superfamily/Winged helix DNA-binding domain"/>
    <property type="match status" value="1"/>
</dbReference>
<dbReference type="GO" id="GO:0008237">
    <property type="term" value="F:metallopeptidase activity"/>
    <property type="evidence" value="ECO:0007669"/>
    <property type="project" value="UniProtKB-KW"/>
</dbReference>
<evidence type="ECO:0000256" key="12">
    <source>
        <dbReference type="ARBA" id="ARBA00023159"/>
    </source>
</evidence>
<accession>A0A315VCG4</accession>
<keyword evidence="9" id="KW-0805">Transcription regulation</keyword>
<feature type="compositionally biased region" description="Acidic residues" evidence="16">
    <location>
        <begin position="355"/>
        <end position="365"/>
    </location>
</feature>
<feature type="region of interest" description="Disordered" evidence="16">
    <location>
        <begin position="87"/>
        <end position="119"/>
    </location>
</feature>
<dbReference type="SUPFAM" id="SSF46689">
    <property type="entry name" value="Homeodomain-like"/>
    <property type="match status" value="2"/>
</dbReference>
<dbReference type="STRING" id="33528.ENSGAFP00000010244"/>
<name>A0A315VCG4_GAMAF</name>
<gene>
    <name evidence="22" type="ORF">CCH79_00007392</name>
</gene>
<evidence type="ECO:0000256" key="8">
    <source>
        <dbReference type="ARBA" id="ARBA00022853"/>
    </source>
</evidence>
<dbReference type="InterPro" id="IPR007526">
    <property type="entry name" value="SWIRM"/>
</dbReference>
<evidence type="ECO:0000259" key="21">
    <source>
        <dbReference type="PROSITE" id="PS51294"/>
    </source>
</evidence>
<feature type="domain" description="MPN" evidence="18">
    <location>
        <begin position="579"/>
        <end position="721"/>
    </location>
</feature>
<evidence type="ECO:0000313" key="23">
    <source>
        <dbReference type="Proteomes" id="UP000250572"/>
    </source>
</evidence>
<evidence type="ECO:0000259" key="20">
    <source>
        <dbReference type="PROSITE" id="PS51293"/>
    </source>
</evidence>
<evidence type="ECO:0000256" key="11">
    <source>
        <dbReference type="ARBA" id="ARBA00023125"/>
    </source>
</evidence>
<dbReference type="Gene3D" id="3.40.140.10">
    <property type="entry name" value="Cytidine Deaminase, domain 2"/>
    <property type="match status" value="1"/>
</dbReference>
<evidence type="ECO:0000256" key="9">
    <source>
        <dbReference type="ARBA" id="ARBA00023015"/>
    </source>
</evidence>
<dbReference type="InterPro" id="IPR036388">
    <property type="entry name" value="WH-like_DNA-bd_sf"/>
</dbReference>
<protein>
    <recommendedName>
        <fullName evidence="15">Myb-like, SWIRM and MPN domain-containing protein 1</fullName>
    </recommendedName>
</protein>
<dbReference type="EMBL" id="NHOQ01001926">
    <property type="protein sequence ID" value="PWA20916.1"/>
    <property type="molecule type" value="Genomic_DNA"/>
</dbReference>
<feature type="region of interest" description="Disordered" evidence="16">
    <location>
        <begin position="319"/>
        <end position="365"/>
    </location>
</feature>
<dbReference type="GO" id="GO:0003677">
    <property type="term" value="F:DNA binding"/>
    <property type="evidence" value="ECO:0007669"/>
    <property type="project" value="UniProtKB-KW"/>
</dbReference>
<keyword evidence="10" id="KW-0482">Metalloprotease</keyword>
<feature type="non-terminal residue" evidence="22">
    <location>
        <position position="883"/>
    </location>
</feature>
<feature type="compositionally biased region" description="Basic and acidic residues" evidence="16">
    <location>
        <begin position="231"/>
        <end position="249"/>
    </location>
</feature>
<feature type="domain" description="Myb-like" evidence="17">
    <location>
        <begin position="108"/>
        <end position="158"/>
    </location>
</feature>
<feature type="compositionally biased region" description="Low complexity" evidence="16">
    <location>
        <begin position="254"/>
        <end position="264"/>
    </location>
</feature>
<keyword evidence="6" id="KW-0378">Hydrolase</keyword>
<keyword evidence="3" id="KW-0645">Protease</keyword>
<dbReference type="InterPro" id="IPR001005">
    <property type="entry name" value="SANT/Myb"/>
</dbReference>
<dbReference type="InterPro" id="IPR050242">
    <property type="entry name" value="JAMM_MPN+_peptidase_M67A"/>
</dbReference>
<evidence type="ECO:0000256" key="10">
    <source>
        <dbReference type="ARBA" id="ARBA00023049"/>
    </source>
</evidence>
<dbReference type="InterPro" id="IPR000555">
    <property type="entry name" value="JAMM/MPN+_dom"/>
</dbReference>
<evidence type="ECO:0000256" key="6">
    <source>
        <dbReference type="ARBA" id="ARBA00022801"/>
    </source>
</evidence>
<dbReference type="Pfam" id="PF00249">
    <property type="entry name" value="Myb_DNA-binding"/>
    <property type="match status" value="1"/>
</dbReference>
<dbReference type="Pfam" id="PF04433">
    <property type="entry name" value="SWIRM"/>
    <property type="match status" value="1"/>
</dbReference>